<dbReference type="PANTHER" id="PTHR33365:SF4">
    <property type="entry name" value="CYCLOCHLOROTINE BIOSYNTHESIS PROTEIN O"/>
    <property type="match status" value="1"/>
</dbReference>
<dbReference type="OMA" id="KCRNFWE"/>
<evidence type="ECO:0000256" key="4">
    <source>
        <dbReference type="SAM" id="Phobius"/>
    </source>
</evidence>
<dbReference type="PANTHER" id="PTHR33365">
    <property type="entry name" value="YALI0B05434P"/>
    <property type="match status" value="1"/>
</dbReference>
<comment type="pathway">
    <text evidence="1">Mycotoxin biosynthesis.</text>
</comment>
<evidence type="ECO:0000256" key="2">
    <source>
        <dbReference type="ARBA" id="ARBA00035112"/>
    </source>
</evidence>
<gene>
    <name evidence="5" type="ORF">PITC_038630</name>
</gene>
<keyword evidence="4" id="KW-0812">Transmembrane</keyword>
<evidence type="ECO:0000313" key="5">
    <source>
        <dbReference type="EMBL" id="KGO66983.1"/>
    </source>
</evidence>
<accession>A0A0A2KJ50</accession>
<dbReference type="EMBL" id="JQGA01001333">
    <property type="protein sequence ID" value="KGO66983.1"/>
    <property type="molecule type" value="Genomic_DNA"/>
</dbReference>
<dbReference type="HOGENOM" id="CLU_042941_0_2_1"/>
<protein>
    <recommendedName>
        <fullName evidence="7">Tat pathway signal sequence</fullName>
    </recommendedName>
</protein>
<feature type="region of interest" description="Disordered" evidence="3">
    <location>
        <begin position="1"/>
        <end position="20"/>
    </location>
</feature>
<keyword evidence="4" id="KW-0472">Membrane</keyword>
<evidence type="ECO:0000256" key="3">
    <source>
        <dbReference type="SAM" id="MobiDB-lite"/>
    </source>
</evidence>
<dbReference type="OrthoDB" id="3687641at2759"/>
<sequence length="267" mass="30940">MSEESRPFISHRSGSLAEKSENESSETIVIQLHQRKSLWFLRIACVLESIALILLIGGLFLPLKMRHQESISDLQCARKVSAYSPLLGEPELIKYSEYDLPLYFNEKTDYRGPPTPERELMWEKLWHQGAFEVPEDKLGVMNKSHSGRTYKHVPPEVGTGYAAQLEVLHQLHCVHMLRQWSYKEHWLDQGLDLPGSLYGDPKLTRMHLDHCIEVLRANIMCTSDVTPILIELDPKAPFGERADFRSNHKCRNFWEIRQWVIDHTAIP</sequence>
<evidence type="ECO:0000256" key="1">
    <source>
        <dbReference type="ARBA" id="ARBA00004685"/>
    </source>
</evidence>
<proteinExistence type="inferred from homology"/>
<dbReference type="Pfam" id="PF11807">
    <property type="entry name" value="UstYa"/>
    <property type="match status" value="1"/>
</dbReference>
<comment type="similarity">
    <text evidence="2">Belongs to the ustYa family.</text>
</comment>
<dbReference type="STRING" id="40296.A0A0A2KJ50"/>
<reference evidence="5 6" key="1">
    <citation type="journal article" date="2015" name="Mol. Plant Microbe Interact.">
        <title>Genome, transcriptome, and functional analyses of Penicillium expansum provide new insights into secondary metabolism and pathogenicity.</title>
        <authorList>
            <person name="Ballester A.R."/>
            <person name="Marcet-Houben M."/>
            <person name="Levin E."/>
            <person name="Sela N."/>
            <person name="Selma-Lazaro C."/>
            <person name="Carmona L."/>
            <person name="Wisniewski M."/>
            <person name="Droby S."/>
            <person name="Gonzalez-Candelas L."/>
            <person name="Gabaldon T."/>
        </authorList>
    </citation>
    <scope>NUCLEOTIDE SEQUENCE [LARGE SCALE GENOMIC DNA]</scope>
    <source>
        <strain evidence="5 6">PHI-1</strain>
    </source>
</reference>
<keyword evidence="6" id="KW-1185">Reference proteome</keyword>
<comment type="caution">
    <text evidence="5">The sequence shown here is derived from an EMBL/GenBank/DDBJ whole genome shotgun (WGS) entry which is preliminary data.</text>
</comment>
<keyword evidence="4" id="KW-1133">Transmembrane helix</keyword>
<feature type="transmembrane region" description="Helical" evidence="4">
    <location>
        <begin position="39"/>
        <end position="61"/>
    </location>
</feature>
<organism evidence="5 6">
    <name type="scientific">Penicillium italicum</name>
    <name type="common">Blue mold</name>
    <dbReference type="NCBI Taxonomy" id="40296"/>
    <lineage>
        <taxon>Eukaryota</taxon>
        <taxon>Fungi</taxon>
        <taxon>Dikarya</taxon>
        <taxon>Ascomycota</taxon>
        <taxon>Pezizomycotina</taxon>
        <taxon>Eurotiomycetes</taxon>
        <taxon>Eurotiomycetidae</taxon>
        <taxon>Eurotiales</taxon>
        <taxon>Aspergillaceae</taxon>
        <taxon>Penicillium</taxon>
    </lineage>
</organism>
<evidence type="ECO:0000313" key="6">
    <source>
        <dbReference type="Proteomes" id="UP000030104"/>
    </source>
</evidence>
<dbReference type="Proteomes" id="UP000030104">
    <property type="component" value="Unassembled WGS sequence"/>
</dbReference>
<evidence type="ECO:0008006" key="7">
    <source>
        <dbReference type="Google" id="ProtNLM"/>
    </source>
</evidence>
<dbReference type="PhylomeDB" id="A0A0A2KJ50"/>
<name>A0A0A2KJ50_PENIT</name>
<dbReference type="AlphaFoldDB" id="A0A0A2KJ50"/>
<dbReference type="GO" id="GO:0043386">
    <property type="term" value="P:mycotoxin biosynthetic process"/>
    <property type="evidence" value="ECO:0007669"/>
    <property type="project" value="InterPro"/>
</dbReference>
<dbReference type="InterPro" id="IPR021765">
    <property type="entry name" value="UstYa-like"/>
</dbReference>